<accession>A0A2M6IU86</accession>
<dbReference type="AlphaFoldDB" id="A0A2M6IU86"/>
<dbReference type="PANTHER" id="PTHR43825:SF1">
    <property type="entry name" value="TRANSKETOLASE-LIKE PYRIMIDINE-BINDING DOMAIN-CONTAINING PROTEIN"/>
    <property type="match status" value="1"/>
</dbReference>
<evidence type="ECO:0000256" key="2">
    <source>
        <dbReference type="ARBA" id="ARBA00007131"/>
    </source>
</evidence>
<evidence type="ECO:0000256" key="1">
    <source>
        <dbReference type="ARBA" id="ARBA00001964"/>
    </source>
</evidence>
<dbReference type="InterPro" id="IPR005475">
    <property type="entry name" value="Transketolase-like_Pyr-bd"/>
</dbReference>
<protein>
    <recommendedName>
        <fullName evidence="4">Transketolase-like pyrimidine-binding domain-containing protein</fullName>
    </recommendedName>
</protein>
<dbReference type="EMBL" id="PCVM01000054">
    <property type="protein sequence ID" value="PIQ73488.1"/>
    <property type="molecule type" value="Genomic_DNA"/>
</dbReference>
<sequence>MRTGVIKTIHDYMSENENSFFLTGDLGYCALEEIQNDFPKRFLNVGIAEQNMIGIATGLALSGKKVFVYSIIPFITMRCYEQIRNDICYHNADVTILGVGSGLSYGILSSTHFALEDIAILRPLPNMRIFSPVDEKEACEGLKSYFETTSPLYVRIGKKEEPIINSYSYKFKQDKVVELRPGSDVVMFSTGTITEEVLKAADKLATHGISTQIININSVKPLDRDSIIKSIKNKKLAVSVEEHYIIGGIGSAIAEIIAEENLPTPLIRLGVKDEFMSQSGSQEYLRKLCLIDVLSIVEKTISEMPQ</sequence>
<dbReference type="Pfam" id="PF02779">
    <property type="entry name" value="Transket_pyr"/>
    <property type="match status" value="1"/>
</dbReference>
<evidence type="ECO:0000256" key="3">
    <source>
        <dbReference type="ARBA" id="ARBA00023052"/>
    </source>
</evidence>
<feature type="domain" description="Transketolase-like pyrimidine-binding" evidence="4">
    <location>
        <begin position="1"/>
        <end position="163"/>
    </location>
</feature>
<dbReference type="InterPro" id="IPR009014">
    <property type="entry name" value="Transketo_C/PFOR_II"/>
</dbReference>
<dbReference type="InterPro" id="IPR029061">
    <property type="entry name" value="THDP-binding"/>
</dbReference>
<gene>
    <name evidence="5" type="ORF">COV58_02260</name>
</gene>
<evidence type="ECO:0000313" key="6">
    <source>
        <dbReference type="Proteomes" id="UP000231056"/>
    </source>
</evidence>
<dbReference type="SMART" id="SM00861">
    <property type="entry name" value="Transket_pyr"/>
    <property type="match status" value="1"/>
</dbReference>
<dbReference type="InterPro" id="IPR051157">
    <property type="entry name" value="PDH/Transketolase"/>
</dbReference>
<dbReference type="PANTHER" id="PTHR43825">
    <property type="entry name" value="PYRUVATE DEHYDROGENASE E1 COMPONENT"/>
    <property type="match status" value="1"/>
</dbReference>
<dbReference type="Pfam" id="PF02780">
    <property type="entry name" value="Transketolase_C"/>
    <property type="match status" value="1"/>
</dbReference>
<reference evidence="5 6" key="1">
    <citation type="submission" date="2017-09" db="EMBL/GenBank/DDBJ databases">
        <title>Depth-based differentiation of microbial function through sediment-hosted aquifers and enrichment of novel symbionts in the deep terrestrial subsurface.</title>
        <authorList>
            <person name="Probst A.J."/>
            <person name="Ladd B."/>
            <person name="Jarett J.K."/>
            <person name="Geller-Mcgrath D.E."/>
            <person name="Sieber C.M."/>
            <person name="Emerson J.B."/>
            <person name="Anantharaman K."/>
            <person name="Thomas B.C."/>
            <person name="Malmstrom R."/>
            <person name="Stieglmeier M."/>
            <person name="Klingl A."/>
            <person name="Woyke T."/>
            <person name="Ryan C.M."/>
            <person name="Banfield J.F."/>
        </authorList>
    </citation>
    <scope>NUCLEOTIDE SEQUENCE [LARGE SCALE GENOMIC DNA]</scope>
    <source>
        <strain evidence="5">CG11_big_fil_rev_8_21_14_0_20_36_8</strain>
    </source>
</reference>
<dbReference type="FunFam" id="3.40.50.970:FF:000129">
    <property type="entry name" value="Transketolase"/>
    <property type="match status" value="1"/>
</dbReference>
<comment type="cofactor">
    <cofactor evidence="1">
        <name>thiamine diphosphate</name>
        <dbReference type="ChEBI" id="CHEBI:58937"/>
    </cofactor>
</comment>
<keyword evidence="3" id="KW-0786">Thiamine pyrophosphate</keyword>
<comment type="similarity">
    <text evidence="2">Belongs to the transketolase family.</text>
</comment>
<dbReference type="Gene3D" id="3.40.50.920">
    <property type="match status" value="1"/>
</dbReference>
<dbReference type="InterPro" id="IPR033248">
    <property type="entry name" value="Transketolase_C"/>
</dbReference>
<proteinExistence type="inferred from homology"/>
<dbReference type="CDD" id="cd07033">
    <property type="entry name" value="TPP_PYR_DXS_TK_like"/>
    <property type="match status" value="1"/>
</dbReference>
<dbReference type="Gene3D" id="3.40.50.970">
    <property type="match status" value="1"/>
</dbReference>
<evidence type="ECO:0000313" key="5">
    <source>
        <dbReference type="EMBL" id="PIQ73488.1"/>
    </source>
</evidence>
<name>A0A2M6IU86_9BACT</name>
<dbReference type="Proteomes" id="UP000231056">
    <property type="component" value="Unassembled WGS sequence"/>
</dbReference>
<evidence type="ECO:0000259" key="4">
    <source>
        <dbReference type="SMART" id="SM00861"/>
    </source>
</evidence>
<comment type="caution">
    <text evidence="5">The sequence shown here is derived from an EMBL/GenBank/DDBJ whole genome shotgun (WGS) entry which is preliminary data.</text>
</comment>
<organism evidence="5 6">
    <name type="scientific">Candidatus Roizmanbacteria bacterium CG11_big_fil_rev_8_21_14_0_20_36_8</name>
    <dbReference type="NCBI Taxonomy" id="1974856"/>
    <lineage>
        <taxon>Bacteria</taxon>
        <taxon>Candidatus Roizmaniibacteriota</taxon>
    </lineage>
</organism>
<dbReference type="SUPFAM" id="SSF52922">
    <property type="entry name" value="TK C-terminal domain-like"/>
    <property type="match status" value="1"/>
</dbReference>
<dbReference type="SUPFAM" id="SSF52518">
    <property type="entry name" value="Thiamin diphosphate-binding fold (THDP-binding)"/>
    <property type="match status" value="1"/>
</dbReference>